<dbReference type="Gene3D" id="1.20.1560.10">
    <property type="entry name" value="ABC transporter type 1, transmembrane domain"/>
    <property type="match status" value="1"/>
</dbReference>
<organism evidence="10 11">
    <name type="scientific">Didymodactylos carnosus</name>
    <dbReference type="NCBI Taxonomy" id="1234261"/>
    <lineage>
        <taxon>Eukaryota</taxon>
        <taxon>Metazoa</taxon>
        <taxon>Spiralia</taxon>
        <taxon>Gnathifera</taxon>
        <taxon>Rotifera</taxon>
        <taxon>Eurotatoria</taxon>
        <taxon>Bdelloidea</taxon>
        <taxon>Philodinida</taxon>
        <taxon>Philodinidae</taxon>
        <taxon>Didymodactylos</taxon>
    </lineage>
</organism>
<evidence type="ECO:0000256" key="5">
    <source>
        <dbReference type="ARBA" id="ARBA00022741"/>
    </source>
</evidence>
<dbReference type="GO" id="GO:0016020">
    <property type="term" value="C:membrane"/>
    <property type="evidence" value="ECO:0007669"/>
    <property type="project" value="InterPro"/>
</dbReference>
<evidence type="ECO:0000313" key="11">
    <source>
        <dbReference type="Proteomes" id="UP000682733"/>
    </source>
</evidence>
<feature type="non-terminal residue" evidence="10">
    <location>
        <position position="1"/>
    </location>
</feature>
<dbReference type="GO" id="GO:0140359">
    <property type="term" value="F:ABC-type transporter activity"/>
    <property type="evidence" value="ECO:0007669"/>
    <property type="project" value="InterPro"/>
</dbReference>
<evidence type="ECO:0000256" key="7">
    <source>
        <dbReference type="ARBA" id="ARBA00022989"/>
    </source>
</evidence>
<dbReference type="Proteomes" id="UP000682733">
    <property type="component" value="Unassembled WGS sequence"/>
</dbReference>
<keyword evidence="3" id="KW-0812">Transmembrane</keyword>
<name>A0A8S2YVR6_9BILA</name>
<accession>A0A8S2YVR6</accession>
<dbReference type="InterPro" id="IPR050173">
    <property type="entry name" value="ABC_transporter_C-like"/>
</dbReference>
<dbReference type="AlphaFoldDB" id="A0A8S2YVR6"/>
<dbReference type="InterPro" id="IPR011527">
    <property type="entry name" value="ABC1_TM_dom"/>
</dbReference>
<evidence type="ECO:0000313" key="10">
    <source>
        <dbReference type="EMBL" id="CAF4570800.1"/>
    </source>
</evidence>
<comment type="subcellular location">
    <subcellularLocation>
        <location evidence="1">Endomembrane system</location>
        <topology evidence="1">Multi-pass membrane protein</topology>
    </subcellularLocation>
</comment>
<evidence type="ECO:0000256" key="8">
    <source>
        <dbReference type="ARBA" id="ARBA00023136"/>
    </source>
</evidence>
<reference evidence="10" key="1">
    <citation type="submission" date="2021-02" db="EMBL/GenBank/DDBJ databases">
        <authorList>
            <person name="Nowell W R."/>
        </authorList>
    </citation>
    <scope>NUCLEOTIDE SEQUENCE</scope>
</reference>
<dbReference type="InterPro" id="IPR036640">
    <property type="entry name" value="ABC1_TM_sf"/>
</dbReference>
<keyword evidence="6" id="KW-0067">ATP-binding</keyword>
<evidence type="ECO:0000256" key="6">
    <source>
        <dbReference type="ARBA" id="ARBA00022840"/>
    </source>
</evidence>
<keyword evidence="4" id="KW-0677">Repeat</keyword>
<keyword evidence="8" id="KW-0472">Membrane</keyword>
<feature type="domain" description="ABC transmembrane type-1" evidence="9">
    <location>
        <begin position="1"/>
        <end position="56"/>
    </location>
</feature>
<evidence type="ECO:0000256" key="3">
    <source>
        <dbReference type="ARBA" id="ARBA00022692"/>
    </source>
</evidence>
<comment type="caution">
    <text evidence="10">The sequence shown here is derived from an EMBL/GenBank/DDBJ whole genome shotgun (WGS) entry which is preliminary data.</text>
</comment>
<dbReference type="PROSITE" id="PS50929">
    <property type="entry name" value="ABC_TM1F"/>
    <property type="match status" value="1"/>
</dbReference>
<keyword evidence="5" id="KW-0547">Nucleotide-binding</keyword>
<dbReference type="GO" id="GO:0005524">
    <property type="term" value="F:ATP binding"/>
    <property type="evidence" value="ECO:0007669"/>
    <property type="project" value="UniProtKB-KW"/>
</dbReference>
<sequence>IRLEIIANVLTLATSLFAVLMRDKLSAGTVGLIITYAMQITHSLNWLVRMASDIETNIVSVERVNEYSQ</sequence>
<dbReference type="SUPFAM" id="SSF90123">
    <property type="entry name" value="ABC transporter transmembrane region"/>
    <property type="match status" value="1"/>
</dbReference>
<gene>
    <name evidence="10" type="ORF">TMI583_LOCUS50164</name>
</gene>
<dbReference type="PANTHER" id="PTHR24223">
    <property type="entry name" value="ATP-BINDING CASSETTE SUB-FAMILY C"/>
    <property type="match status" value="1"/>
</dbReference>
<evidence type="ECO:0000256" key="1">
    <source>
        <dbReference type="ARBA" id="ARBA00004127"/>
    </source>
</evidence>
<keyword evidence="7" id="KW-1133">Transmembrane helix</keyword>
<feature type="non-terminal residue" evidence="10">
    <location>
        <position position="69"/>
    </location>
</feature>
<protein>
    <recommendedName>
        <fullName evidence="9">ABC transmembrane type-1 domain-containing protein</fullName>
    </recommendedName>
</protein>
<evidence type="ECO:0000256" key="4">
    <source>
        <dbReference type="ARBA" id="ARBA00022737"/>
    </source>
</evidence>
<evidence type="ECO:0000256" key="2">
    <source>
        <dbReference type="ARBA" id="ARBA00022448"/>
    </source>
</evidence>
<dbReference type="GO" id="GO:0012505">
    <property type="term" value="C:endomembrane system"/>
    <property type="evidence" value="ECO:0007669"/>
    <property type="project" value="UniProtKB-SubCell"/>
</dbReference>
<keyword evidence="2" id="KW-0813">Transport</keyword>
<evidence type="ECO:0000259" key="9">
    <source>
        <dbReference type="PROSITE" id="PS50929"/>
    </source>
</evidence>
<proteinExistence type="predicted"/>
<dbReference type="EMBL" id="CAJOBA010117283">
    <property type="protein sequence ID" value="CAF4570800.1"/>
    <property type="molecule type" value="Genomic_DNA"/>
</dbReference>
<dbReference type="PANTHER" id="PTHR24223:SF443">
    <property type="entry name" value="MULTIDRUG-RESISTANCE LIKE PROTEIN 1, ISOFORM I"/>
    <property type="match status" value="1"/>
</dbReference>